<dbReference type="EMBL" id="SMDC01000010">
    <property type="protein sequence ID" value="TCW34488.1"/>
    <property type="molecule type" value="Genomic_DNA"/>
</dbReference>
<comment type="caution">
    <text evidence="5">The sequence shown here is derived from an EMBL/GenBank/DDBJ whole genome shotgun (WGS) entry which is preliminary data.</text>
</comment>
<dbReference type="Pfam" id="PF00990">
    <property type="entry name" value="GGDEF"/>
    <property type="match status" value="1"/>
</dbReference>
<dbReference type="InterPro" id="IPR048435">
    <property type="entry name" value="MASE6"/>
</dbReference>
<feature type="transmembrane region" description="Helical" evidence="3">
    <location>
        <begin position="161"/>
        <end position="178"/>
    </location>
</feature>
<keyword evidence="3" id="KW-0812">Transmembrane</keyword>
<dbReference type="PANTHER" id="PTHR45138:SF24">
    <property type="entry name" value="DIGUANYLATE CYCLASE DGCC-RELATED"/>
    <property type="match status" value="1"/>
</dbReference>
<name>A0A4R4A6S1_MARGR</name>
<sequence length="357" mass="40330">MPMPLQSLKRLLETPQRFARDPLLFRRAQLLNFTLLALIAVMTIAALFNLIVLGDSTLARIQLAMVATILLALWHFRRRASLQGPAWLASSCAGAMLLYLIIQAKGDSTPYLMLLLYPLFAYPLHGPRAATLAYLVFVAAVLAVFAYDWLHWDVLNPARKLFNTLVTLVVGGGIIYYYEHTREETLNRIRILSMTDPLTGLWNRTMFDEMLAREIAKTGRHQRCFSLILLDLDHFKRINDTLGHDVGDAVLHEFAQLLATRTRASDSLARWGGEEFALILPDTSRRQAEQLARDLLGTVRAHRFPRAGRVTASLGVGTFCPGNDRATFFRAIDQALYRAKRQGRDRYAMTEDDQAAD</sequence>
<evidence type="ECO:0000313" key="6">
    <source>
        <dbReference type="Proteomes" id="UP000295247"/>
    </source>
</evidence>
<evidence type="ECO:0000256" key="2">
    <source>
        <dbReference type="ARBA" id="ARBA00012528"/>
    </source>
</evidence>
<feature type="transmembrane region" description="Helical" evidence="3">
    <location>
        <begin position="86"/>
        <end position="102"/>
    </location>
</feature>
<evidence type="ECO:0000256" key="3">
    <source>
        <dbReference type="SAM" id="Phobius"/>
    </source>
</evidence>
<dbReference type="AlphaFoldDB" id="A0A4R4A6S1"/>
<dbReference type="SMART" id="SM00267">
    <property type="entry name" value="GGDEF"/>
    <property type="match status" value="1"/>
</dbReference>
<feature type="domain" description="GGDEF" evidence="4">
    <location>
        <begin position="223"/>
        <end position="352"/>
    </location>
</feature>
<dbReference type="NCBIfam" id="TIGR00254">
    <property type="entry name" value="GGDEF"/>
    <property type="match status" value="1"/>
</dbReference>
<dbReference type="SUPFAM" id="SSF55073">
    <property type="entry name" value="Nucleotide cyclase"/>
    <property type="match status" value="1"/>
</dbReference>
<dbReference type="GO" id="GO:0052621">
    <property type="term" value="F:diguanylate cyclase activity"/>
    <property type="evidence" value="ECO:0007669"/>
    <property type="project" value="UniProtKB-EC"/>
</dbReference>
<dbReference type="PANTHER" id="PTHR45138">
    <property type="entry name" value="REGULATORY COMPONENTS OF SENSORY TRANSDUCTION SYSTEM"/>
    <property type="match status" value="1"/>
</dbReference>
<dbReference type="InterPro" id="IPR000160">
    <property type="entry name" value="GGDEF_dom"/>
</dbReference>
<comment type="cofactor">
    <cofactor evidence="1">
        <name>Mg(2+)</name>
        <dbReference type="ChEBI" id="CHEBI:18420"/>
    </cofactor>
</comment>
<evidence type="ECO:0000313" key="5">
    <source>
        <dbReference type="EMBL" id="TCW34488.1"/>
    </source>
</evidence>
<dbReference type="InterPro" id="IPR043128">
    <property type="entry name" value="Rev_trsase/Diguanyl_cyclase"/>
</dbReference>
<keyword evidence="3" id="KW-0472">Membrane</keyword>
<dbReference type="FunFam" id="3.30.70.270:FF:000001">
    <property type="entry name" value="Diguanylate cyclase domain protein"/>
    <property type="match status" value="1"/>
</dbReference>
<organism evidence="5 6">
    <name type="scientific">Marichromatium gracile</name>
    <name type="common">Chromatium gracile</name>
    <dbReference type="NCBI Taxonomy" id="1048"/>
    <lineage>
        <taxon>Bacteria</taxon>
        <taxon>Pseudomonadati</taxon>
        <taxon>Pseudomonadota</taxon>
        <taxon>Gammaproteobacteria</taxon>
        <taxon>Chromatiales</taxon>
        <taxon>Chromatiaceae</taxon>
        <taxon>Marichromatium</taxon>
    </lineage>
</organism>
<dbReference type="InterPro" id="IPR029787">
    <property type="entry name" value="Nucleotide_cyclase"/>
</dbReference>
<dbReference type="CDD" id="cd01949">
    <property type="entry name" value="GGDEF"/>
    <property type="match status" value="1"/>
</dbReference>
<dbReference type="Gene3D" id="3.30.70.270">
    <property type="match status" value="1"/>
</dbReference>
<feature type="transmembrane region" description="Helical" evidence="3">
    <location>
        <begin position="30"/>
        <end position="51"/>
    </location>
</feature>
<feature type="transmembrane region" description="Helical" evidence="3">
    <location>
        <begin position="57"/>
        <end position="74"/>
    </location>
</feature>
<dbReference type="PROSITE" id="PS50887">
    <property type="entry name" value="GGDEF"/>
    <property type="match status" value="1"/>
</dbReference>
<keyword evidence="3" id="KW-1133">Transmembrane helix</keyword>
<dbReference type="GO" id="GO:0043709">
    <property type="term" value="P:cell adhesion involved in single-species biofilm formation"/>
    <property type="evidence" value="ECO:0007669"/>
    <property type="project" value="TreeGrafter"/>
</dbReference>
<dbReference type="Proteomes" id="UP000295247">
    <property type="component" value="Unassembled WGS sequence"/>
</dbReference>
<dbReference type="GO" id="GO:1902201">
    <property type="term" value="P:negative regulation of bacterial-type flagellum-dependent cell motility"/>
    <property type="evidence" value="ECO:0007669"/>
    <property type="project" value="TreeGrafter"/>
</dbReference>
<accession>A0A4R4A6S1</accession>
<evidence type="ECO:0000259" key="4">
    <source>
        <dbReference type="PROSITE" id="PS50887"/>
    </source>
</evidence>
<gene>
    <name evidence="5" type="ORF">EDC29_11033</name>
</gene>
<evidence type="ECO:0000256" key="1">
    <source>
        <dbReference type="ARBA" id="ARBA00001946"/>
    </source>
</evidence>
<dbReference type="EC" id="2.7.7.65" evidence="2"/>
<dbReference type="Pfam" id="PF20966">
    <property type="entry name" value="MASE6"/>
    <property type="match status" value="1"/>
</dbReference>
<dbReference type="GO" id="GO:0005886">
    <property type="term" value="C:plasma membrane"/>
    <property type="evidence" value="ECO:0007669"/>
    <property type="project" value="TreeGrafter"/>
</dbReference>
<dbReference type="InterPro" id="IPR050469">
    <property type="entry name" value="Diguanylate_Cyclase"/>
</dbReference>
<dbReference type="RefSeq" id="WP_132230268.1">
    <property type="nucleotide sequence ID" value="NZ_NRRH01000010.1"/>
</dbReference>
<reference evidence="5 6" key="1">
    <citation type="submission" date="2019-03" db="EMBL/GenBank/DDBJ databases">
        <title>Genomic Encyclopedia of Type Strains, Phase IV (KMG-IV): sequencing the most valuable type-strain genomes for metagenomic binning, comparative biology and taxonomic classification.</title>
        <authorList>
            <person name="Goeker M."/>
        </authorList>
    </citation>
    <scope>NUCLEOTIDE SEQUENCE [LARGE SCALE GENOMIC DNA]</scope>
    <source>
        <strain evidence="5 6">DSM 203</strain>
    </source>
</reference>
<feature type="transmembrane region" description="Helical" evidence="3">
    <location>
        <begin position="132"/>
        <end position="149"/>
    </location>
</feature>
<proteinExistence type="predicted"/>
<protein>
    <recommendedName>
        <fullName evidence="2">diguanylate cyclase</fullName>
        <ecNumber evidence="2">2.7.7.65</ecNumber>
    </recommendedName>
</protein>